<proteinExistence type="inferred from homology"/>
<comment type="domain">
    <text evidence="8">The N-terminal domain is essential for RNAP assembly and basal transcription, whereas the C-terminal domain is involved in interaction with transcriptional regulators and with upstream promoter elements.</text>
</comment>
<evidence type="ECO:0000259" key="9">
    <source>
        <dbReference type="SMART" id="SM00662"/>
    </source>
</evidence>
<dbReference type="Pfam" id="PF01000">
    <property type="entry name" value="RNA_pol_A_bac"/>
    <property type="match status" value="1"/>
</dbReference>
<dbReference type="GO" id="GO:0046983">
    <property type="term" value="F:protein dimerization activity"/>
    <property type="evidence" value="ECO:0007669"/>
    <property type="project" value="InterPro"/>
</dbReference>
<dbReference type="FunFam" id="2.170.120.12:FF:000001">
    <property type="entry name" value="DNA-directed RNA polymerase subunit alpha"/>
    <property type="match status" value="1"/>
</dbReference>
<dbReference type="Pfam" id="PF01193">
    <property type="entry name" value="RNA_pol_L"/>
    <property type="match status" value="1"/>
</dbReference>
<dbReference type="GO" id="GO:0000428">
    <property type="term" value="C:DNA-directed RNA polymerase complex"/>
    <property type="evidence" value="ECO:0007669"/>
    <property type="project" value="UniProtKB-KW"/>
</dbReference>
<keyword evidence="10" id="KW-0934">Plastid</keyword>
<keyword evidence="3 8" id="KW-0240">DNA-directed RNA polymerase</keyword>
<dbReference type="SUPFAM" id="SSF47789">
    <property type="entry name" value="C-terminal domain of RNA polymerase alpha subunit"/>
    <property type="match status" value="1"/>
</dbReference>
<comment type="subcellular location">
    <subcellularLocation>
        <location evidence="8">Plastid</location>
        <location evidence="8">Chloroplast</location>
    </subcellularLocation>
</comment>
<dbReference type="NCBIfam" id="NF003516">
    <property type="entry name" value="PRK05182.2-2"/>
    <property type="match status" value="1"/>
</dbReference>
<comment type="function">
    <text evidence="1 8">DNA-dependent RNA polymerase catalyzes the transcription of DNA into RNA using the four ribonucleoside triphosphates as substrates.</text>
</comment>
<dbReference type="HAMAP" id="MF_00059">
    <property type="entry name" value="RNApol_bact_RpoA"/>
    <property type="match status" value="1"/>
</dbReference>
<dbReference type="CDD" id="cd06928">
    <property type="entry name" value="RNAP_alpha_NTD"/>
    <property type="match status" value="1"/>
</dbReference>
<dbReference type="InterPro" id="IPR036643">
    <property type="entry name" value="RNApol_insert_sf"/>
</dbReference>
<comment type="similarity">
    <text evidence="2 8">Belongs to the RNA polymerase alpha chain family.</text>
</comment>
<dbReference type="GO" id="GO:0009507">
    <property type="term" value="C:chloroplast"/>
    <property type="evidence" value="ECO:0007669"/>
    <property type="project" value="UniProtKB-SubCell"/>
</dbReference>
<organism evidence="10">
    <name type="scientific">Taenioma perpusillum</name>
    <dbReference type="NCBI Taxonomy" id="210852"/>
    <lineage>
        <taxon>Eukaryota</taxon>
        <taxon>Rhodophyta</taxon>
        <taxon>Florideophyceae</taxon>
        <taxon>Rhodymeniophycidae</taxon>
        <taxon>Ceramiales</taxon>
        <taxon>Delesseriaceae</taxon>
        <taxon>Taenioma</taxon>
    </lineage>
</organism>
<feature type="region of interest" description="Alpha N-terminal domain (alpha-NTD)" evidence="8">
    <location>
        <begin position="1"/>
        <end position="229"/>
    </location>
</feature>
<gene>
    <name evidence="8 10" type="primary">rpoA</name>
</gene>
<dbReference type="NCBIfam" id="TIGR02027">
    <property type="entry name" value="rpoA"/>
    <property type="match status" value="1"/>
</dbReference>
<dbReference type="Gene3D" id="2.170.120.12">
    <property type="entry name" value="DNA-directed RNA polymerase, insert domain"/>
    <property type="match status" value="1"/>
</dbReference>
<comment type="catalytic activity">
    <reaction evidence="7 8">
        <text>RNA(n) + a ribonucleoside 5'-triphosphate = RNA(n+1) + diphosphate</text>
        <dbReference type="Rhea" id="RHEA:21248"/>
        <dbReference type="Rhea" id="RHEA-COMP:14527"/>
        <dbReference type="Rhea" id="RHEA-COMP:17342"/>
        <dbReference type="ChEBI" id="CHEBI:33019"/>
        <dbReference type="ChEBI" id="CHEBI:61557"/>
        <dbReference type="ChEBI" id="CHEBI:140395"/>
        <dbReference type="EC" id="2.7.7.6"/>
    </reaction>
</comment>
<dbReference type="SUPFAM" id="SSF55257">
    <property type="entry name" value="RBP11-like subunits of RNA polymerase"/>
    <property type="match status" value="1"/>
</dbReference>
<dbReference type="InterPro" id="IPR011263">
    <property type="entry name" value="DNA-dir_RNA_pol_RpoA/D/Rpb3"/>
</dbReference>
<name>A0A1Z1MRV1_9FLOR</name>
<dbReference type="SUPFAM" id="SSF56553">
    <property type="entry name" value="Insert subdomain of RNA polymerase alpha subunit"/>
    <property type="match status" value="1"/>
</dbReference>
<keyword evidence="5 8" id="KW-0548">Nucleotidyltransferase</keyword>
<dbReference type="Gene3D" id="3.30.1360.10">
    <property type="entry name" value="RNA polymerase, RBP11-like subunit"/>
    <property type="match status" value="1"/>
</dbReference>
<evidence type="ECO:0000256" key="1">
    <source>
        <dbReference type="ARBA" id="ARBA00004026"/>
    </source>
</evidence>
<dbReference type="EC" id="2.7.7.6" evidence="8"/>
<dbReference type="EMBL" id="MF101452">
    <property type="protein sequence ID" value="ARW68562.1"/>
    <property type="molecule type" value="Genomic_DNA"/>
</dbReference>
<evidence type="ECO:0000256" key="5">
    <source>
        <dbReference type="ARBA" id="ARBA00022695"/>
    </source>
</evidence>
<evidence type="ECO:0000256" key="2">
    <source>
        <dbReference type="ARBA" id="ARBA00007123"/>
    </source>
</evidence>
<dbReference type="SMART" id="SM00662">
    <property type="entry name" value="RPOLD"/>
    <property type="match status" value="1"/>
</dbReference>
<evidence type="ECO:0000256" key="6">
    <source>
        <dbReference type="ARBA" id="ARBA00023163"/>
    </source>
</evidence>
<dbReference type="GeneID" id="33361809"/>
<dbReference type="RefSeq" id="YP_009399165.1">
    <property type="nucleotide sequence ID" value="NC_035295.1"/>
</dbReference>
<geneLocation type="chloroplast" evidence="10"/>
<keyword evidence="6 8" id="KW-0804">Transcription</keyword>
<sequence length="311" mass="35642">MTHFQVECLESKINTTREQYGHFVIEYLKKGQGITVGNALRRTLLSELEGTAIVAVRIAGINHEFSTITGVKEDVLEILLNLKKVILKSHSIEPQIGRVRIQGPAIITAGLLELPQEIKIIDPKQYIATVCNNTIFEMELRIEKNQGYRLSEKNNDNKSIDFLQIDAVFMPILKFNYYIEEKQITKIEHEEKLFLEIWTNGSISPQEAISQGASILTHLFHPLTNINFKSKNSKNNNKEKQINQILIEELQLSVRAYNCLKRAQIHSISDLLDYSQQELLEIKNFGHKSAEEVIEALKEKLNINLPKEKHS</sequence>
<dbReference type="InterPro" id="IPR011773">
    <property type="entry name" value="DNA-dir_RpoA"/>
</dbReference>
<dbReference type="Pfam" id="PF03118">
    <property type="entry name" value="RNA_pol_A_CTD"/>
    <property type="match status" value="1"/>
</dbReference>
<dbReference type="InterPro" id="IPR036603">
    <property type="entry name" value="RBP11-like"/>
</dbReference>
<reference evidence="10" key="1">
    <citation type="journal article" date="2017" name="J. Phycol.">
        <title>Analysis of chloroplast genomes and a supermatrix inform reclassification of the Rhodomelaceae (Rhodophyta).</title>
        <authorList>
            <person name="Diaz-Tapia P."/>
            <person name="Maggs C.A."/>
            <person name="West J.A."/>
            <person name="Verbruggen H."/>
        </authorList>
    </citation>
    <scope>NUCLEOTIDE SEQUENCE</scope>
    <source>
        <strain evidence="10">PD1676</strain>
    </source>
</reference>
<dbReference type="Gene3D" id="1.10.150.20">
    <property type="entry name" value="5' to 3' exonuclease, C-terminal subdomain"/>
    <property type="match status" value="1"/>
</dbReference>
<dbReference type="InterPro" id="IPR011260">
    <property type="entry name" value="RNAP_asu_C"/>
</dbReference>
<protein>
    <recommendedName>
        <fullName evidence="8">DNA-directed RNA polymerase subunit alpha</fullName>
        <shortName evidence="8">PEP</shortName>
        <ecNumber evidence="8">2.7.7.6</ecNumber>
    </recommendedName>
    <alternativeName>
        <fullName evidence="8">Plastid-encoded RNA polymerase subunit alpha</fullName>
        <shortName evidence="8">RNA polymerase subunit alpha</shortName>
    </alternativeName>
</protein>
<dbReference type="NCBIfam" id="NF003519">
    <property type="entry name" value="PRK05182.2-5"/>
    <property type="match status" value="1"/>
</dbReference>
<accession>A0A1Z1MRV1</accession>
<evidence type="ECO:0000256" key="3">
    <source>
        <dbReference type="ARBA" id="ARBA00022478"/>
    </source>
</evidence>
<feature type="domain" description="DNA-directed RNA polymerase RpoA/D/Rpb3-type" evidence="9">
    <location>
        <begin position="20"/>
        <end position="226"/>
    </location>
</feature>
<dbReference type="GO" id="GO:0003899">
    <property type="term" value="F:DNA-directed RNA polymerase activity"/>
    <property type="evidence" value="ECO:0007669"/>
    <property type="project" value="UniProtKB-UniRule"/>
</dbReference>
<evidence type="ECO:0000256" key="8">
    <source>
        <dbReference type="HAMAP-Rule" id="MF_00059"/>
    </source>
</evidence>
<evidence type="ECO:0000256" key="7">
    <source>
        <dbReference type="ARBA" id="ARBA00048552"/>
    </source>
</evidence>
<comment type="subunit">
    <text evidence="8">In plastids the minimal PEP RNA polymerase catalytic core is composed of four subunits: alpha, beta, beta', and beta''. When a (nuclear-encoded) sigma factor is associated with the core the holoenzyme is formed, which can initiate transcription.</text>
</comment>
<feature type="region of interest" description="Alpha C-terminal domain (alpha-CTD)" evidence="8">
    <location>
        <begin position="241"/>
        <end position="311"/>
    </location>
</feature>
<dbReference type="InterPro" id="IPR011262">
    <property type="entry name" value="DNA-dir_RNA_pol_insert"/>
</dbReference>
<keyword evidence="4 8" id="KW-0808">Transferase</keyword>
<dbReference type="GO" id="GO:0003677">
    <property type="term" value="F:DNA binding"/>
    <property type="evidence" value="ECO:0007669"/>
    <property type="project" value="UniProtKB-UniRule"/>
</dbReference>
<evidence type="ECO:0000256" key="4">
    <source>
        <dbReference type="ARBA" id="ARBA00022679"/>
    </source>
</evidence>
<dbReference type="AlphaFoldDB" id="A0A1Z1MRV1"/>
<keyword evidence="10" id="KW-0150">Chloroplast</keyword>
<evidence type="ECO:0000313" key="10">
    <source>
        <dbReference type="EMBL" id="ARW68562.1"/>
    </source>
</evidence>
<dbReference type="GO" id="GO:0006351">
    <property type="term" value="P:DNA-templated transcription"/>
    <property type="evidence" value="ECO:0007669"/>
    <property type="project" value="UniProtKB-UniRule"/>
</dbReference>